<keyword evidence="1" id="KW-0614">Plasmid</keyword>
<dbReference type="EMBL" id="JQ665880">
    <property type="protein sequence ID" value="AFJ91354.1"/>
    <property type="molecule type" value="Genomic_DNA"/>
</dbReference>
<dbReference type="AlphaFoldDB" id="I2E1I6"/>
<organism evidence="1">
    <name type="scientific">Rhizobium meliloti</name>
    <name type="common">Ensifer meliloti</name>
    <name type="synonym">Sinorhizobium meliloti</name>
    <dbReference type="NCBI Taxonomy" id="382"/>
    <lineage>
        <taxon>Bacteria</taxon>
        <taxon>Pseudomonadati</taxon>
        <taxon>Pseudomonadota</taxon>
        <taxon>Alphaproteobacteria</taxon>
        <taxon>Hyphomicrobiales</taxon>
        <taxon>Rhizobiaceae</taxon>
        <taxon>Sinorhizobium/Ensifer group</taxon>
        <taxon>Sinorhizobium</taxon>
    </lineage>
</organism>
<gene>
    <name evidence="1" type="ORF">pHRC017_0195</name>
</gene>
<accession>I2E1I6</accession>
<protein>
    <submittedName>
        <fullName evidence="1">Uncharacterized protein</fullName>
    </submittedName>
</protein>
<geneLocation type="plasmid" evidence="1">
    <name>pHRC017</name>
</geneLocation>
<sequence length="110" mass="12003">MYLELLALKCVSSSKQMSGICEPLPVQDGLVMLEVSNDTEAPRREAPLQHMLLGRCTDGRIELLALIPEPPSFLTCTVDRRKTAPNCGLAIWRSGSIRSAHVLPPPAEPP</sequence>
<reference evidence="1" key="1">
    <citation type="journal article" date="2012" name="Mol. Plant Microbe Interact.">
        <title>Rhizobial plasmids that cause impaired symbiotic nitrogen fixation and enhanced host invasion.</title>
        <authorList>
            <person name="Crook M.B."/>
            <person name="Lindsay D.P."/>
            <person name="Biggs M.B."/>
            <person name="Bentley J.S."/>
            <person name="Price J.C."/>
            <person name="Clement S.C."/>
            <person name="Clement M.J."/>
            <person name="Long S.R."/>
            <person name="Griffitts J.S."/>
        </authorList>
    </citation>
    <scope>NUCLEOTIDE SEQUENCE</scope>
    <source>
        <strain evidence="1">C017</strain>
        <plasmid evidence="1">pHRC017</plasmid>
    </source>
</reference>
<evidence type="ECO:0000313" key="1">
    <source>
        <dbReference type="EMBL" id="AFJ91354.1"/>
    </source>
</evidence>
<name>I2E1I6_RHIML</name>
<proteinExistence type="predicted"/>